<feature type="domain" description="Alpha-amylase C-terminal" evidence="15">
    <location>
        <begin position="17"/>
        <end position="105"/>
    </location>
</feature>
<sequence>MVESLSSPSVRNGTDMNDWWDNGNNQIAFCRGDRGFITINNDGYDLKETLQTCLSAGTYCDVISGSKEGGSCTGKTVTVNGDGTAYIEITTMEEDGVLAIHAKVRIMA</sequence>
<dbReference type="Gene3D" id="2.60.40.1180">
    <property type="entry name" value="Golgi alpha-mannosidase II"/>
    <property type="match status" value="1"/>
</dbReference>
<keyword evidence="11" id="KW-1015">Disulfide bond</keyword>
<keyword evidence="8" id="KW-0732">Signal</keyword>
<accession>A0A8J5JGH6</accession>
<evidence type="ECO:0000313" key="16">
    <source>
        <dbReference type="EMBL" id="KAG7153988.1"/>
    </source>
</evidence>
<comment type="cofactor">
    <cofactor evidence="2">
        <name>Ca(2+)</name>
        <dbReference type="ChEBI" id="CHEBI:29108"/>
    </cofactor>
</comment>
<evidence type="ECO:0000256" key="12">
    <source>
        <dbReference type="ARBA" id="ARBA00023214"/>
    </source>
</evidence>
<evidence type="ECO:0000256" key="13">
    <source>
        <dbReference type="ARBA" id="ARBA00023277"/>
    </source>
</evidence>
<dbReference type="SUPFAM" id="SSF51011">
    <property type="entry name" value="Glycosyl hydrolase domain"/>
    <property type="match status" value="1"/>
</dbReference>
<evidence type="ECO:0000256" key="14">
    <source>
        <dbReference type="ARBA" id="ARBA00023295"/>
    </source>
</evidence>
<dbReference type="GO" id="GO:0046872">
    <property type="term" value="F:metal ion binding"/>
    <property type="evidence" value="ECO:0007669"/>
    <property type="project" value="UniProtKB-KW"/>
</dbReference>
<dbReference type="InterPro" id="IPR013780">
    <property type="entry name" value="Glyco_hydro_b"/>
</dbReference>
<evidence type="ECO:0000256" key="5">
    <source>
        <dbReference type="ARBA" id="ARBA00011245"/>
    </source>
</evidence>
<keyword evidence="7" id="KW-0479">Metal-binding</keyword>
<evidence type="ECO:0000256" key="11">
    <source>
        <dbReference type="ARBA" id="ARBA00023157"/>
    </source>
</evidence>
<keyword evidence="13" id="KW-0119">Carbohydrate metabolism</keyword>
<dbReference type="GO" id="GO:0004556">
    <property type="term" value="F:alpha-amylase activity"/>
    <property type="evidence" value="ECO:0007669"/>
    <property type="project" value="UniProtKB-EC"/>
</dbReference>
<evidence type="ECO:0000256" key="1">
    <source>
        <dbReference type="ARBA" id="ARBA00000548"/>
    </source>
</evidence>
<evidence type="ECO:0000259" key="15">
    <source>
        <dbReference type="SMART" id="SM00632"/>
    </source>
</evidence>
<comment type="similarity">
    <text evidence="4">Belongs to the glycosyl hydrolase 13 family.</text>
</comment>
<gene>
    <name evidence="16" type="primary">Amyrel-L</name>
    <name evidence="16" type="ORF">Hamer_G026753</name>
</gene>
<comment type="catalytic activity">
    <reaction evidence="1">
        <text>Endohydrolysis of (1-&gt;4)-alpha-D-glucosidic linkages in polysaccharides containing three or more (1-&gt;4)-alpha-linked D-glucose units.</text>
        <dbReference type="EC" id="3.2.1.1"/>
    </reaction>
</comment>
<evidence type="ECO:0000256" key="6">
    <source>
        <dbReference type="ARBA" id="ARBA00012595"/>
    </source>
</evidence>
<evidence type="ECO:0000256" key="4">
    <source>
        <dbReference type="ARBA" id="ARBA00008061"/>
    </source>
</evidence>
<evidence type="ECO:0000256" key="9">
    <source>
        <dbReference type="ARBA" id="ARBA00022801"/>
    </source>
</evidence>
<keyword evidence="9" id="KW-0378">Hydrolase</keyword>
<dbReference type="EMBL" id="JAHLQT010045856">
    <property type="protein sequence ID" value="KAG7153988.1"/>
    <property type="molecule type" value="Genomic_DNA"/>
</dbReference>
<proteinExistence type="inferred from homology"/>
<evidence type="ECO:0000256" key="3">
    <source>
        <dbReference type="ARBA" id="ARBA00001923"/>
    </source>
</evidence>
<evidence type="ECO:0000256" key="8">
    <source>
        <dbReference type="ARBA" id="ARBA00022729"/>
    </source>
</evidence>
<dbReference type="AlphaFoldDB" id="A0A8J5JGH6"/>
<comment type="caution">
    <text evidence="16">The sequence shown here is derived from an EMBL/GenBank/DDBJ whole genome shotgun (WGS) entry which is preliminary data.</text>
</comment>
<keyword evidence="14" id="KW-0326">Glycosidase</keyword>
<keyword evidence="17" id="KW-1185">Reference proteome</keyword>
<dbReference type="Proteomes" id="UP000747542">
    <property type="component" value="Unassembled WGS sequence"/>
</dbReference>
<evidence type="ECO:0000256" key="7">
    <source>
        <dbReference type="ARBA" id="ARBA00022723"/>
    </source>
</evidence>
<keyword evidence="10" id="KW-0106">Calcium</keyword>
<dbReference type="InterPro" id="IPR031319">
    <property type="entry name" value="A-amylase_C"/>
</dbReference>
<dbReference type="GO" id="GO:0005975">
    <property type="term" value="P:carbohydrate metabolic process"/>
    <property type="evidence" value="ECO:0007669"/>
    <property type="project" value="InterPro"/>
</dbReference>
<evidence type="ECO:0000256" key="2">
    <source>
        <dbReference type="ARBA" id="ARBA00001913"/>
    </source>
</evidence>
<dbReference type="SMART" id="SM00632">
    <property type="entry name" value="Aamy_C"/>
    <property type="match status" value="1"/>
</dbReference>
<evidence type="ECO:0000313" key="17">
    <source>
        <dbReference type="Proteomes" id="UP000747542"/>
    </source>
</evidence>
<dbReference type="Pfam" id="PF02806">
    <property type="entry name" value="Alpha-amylase_C"/>
    <property type="match status" value="1"/>
</dbReference>
<keyword evidence="12" id="KW-0868">Chloride</keyword>
<protein>
    <recommendedName>
        <fullName evidence="6">alpha-amylase</fullName>
        <ecNumber evidence="6">3.2.1.1</ecNumber>
    </recommendedName>
</protein>
<dbReference type="InterPro" id="IPR006048">
    <property type="entry name" value="A-amylase/branching_C"/>
</dbReference>
<dbReference type="EC" id="3.2.1.1" evidence="6"/>
<evidence type="ECO:0000256" key="10">
    <source>
        <dbReference type="ARBA" id="ARBA00022837"/>
    </source>
</evidence>
<comment type="subunit">
    <text evidence="5">Monomer.</text>
</comment>
<comment type="cofactor">
    <cofactor evidence="3">
        <name>chloride</name>
        <dbReference type="ChEBI" id="CHEBI:17996"/>
    </cofactor>
</comment>
<name>A0A8J5JGH6_HOMAM</name>
<dbReference type="FunFam" id="2.60.40.1180:FF:000020">
    <property type="entry name" value="Pancreatic alpha-amylase"/>
    <property type="match status" value="1"/>
</dbReference>
<organism evidence="16 17">
    <name type="scientific">Homarus americanus</name>
    <name type="common">American lobster</name>
    <dbReference type="NCBI Taxonomy" id="6706"/>
    <lineage>
        <taxon>Eukaryota</taxon>
        <taxon>Metazoa</taxon>
        <taxon>Ecdysozoa</taxon>
        <taxon>Arthropoda</taxon>
        <taxon>Crustacea</taxon>
        <taxon>Multicrustacea</taxon>
        <taxon>Malacostraca</taxon>
        <taxon>Eumalacostraca</taxon>
        <taxon>Eucarida</taxon>
        <taxon>Decapoda</taxon>
        <taxon>Pleocyemata</taxon>
        <taxon>Astacidea</taxon>
        <taxon>Nephropoidea</taxon>
        <taxon>Nephropidae</taxon>
        <taxon>Homarus</taxon>
    </lineage>
</organism>
<reference evidence="16" key="1">
    <citation type="journal article" date="2021" name="Sci. Adv.">
        <title>The American lobster genome reveals insights on longevity, neural, and immune adaptations.</title>
        <authorList>
            <person name="Polinski J.M."/>
            <person name="Zimin A.V."/>
            <person name="Clark K.F."/>
            <person name="Kohn A.B."/>
            <person name="Sadowski N."/>
            <person name="Timp W."/>
            <person name="Ptitsyn A."/>
            <person name="Khanna P."/>
            <person name="Romanova D.Y."/>
            <person name="Williams P."/>
            <person name="Greenwood S.J."/>
            <person name="Moroz L.L."/>
            <person name="Walt D.R."/>
            <person name="Bodnar A.G."/>
        </authorList>
    </citation>
    <scope>NUCLEOTIDE SEQUENCE</scope>
    <source>
        <strain evidence="16">GMGI-L3</strain>
    </source>
</reference>